<dbReference type="EC" id="2.7.7.18" evidence="11"/>
<evidence type="ECO:0000256" key="7">
    <source>
        <dbReference type="ARBA" id="ARBA00022741"/>
    </source>
</evidence>
<keyword evidence="7 11" id="KW-0547">Nucleotide-binding</keyword>
<comment type="function">
    <text evidence="1 11">Catalyzes the reversible adenylation of nicotinate mononucleotide (NaMN) to nicotinic acid adenine dinucleotide (NaAD).</text>
</comment>
<evidence type="ECO:0000256" key="4">
    <source>
        <dbReference type="ARBA" id="ARBA00022642"/>
    </source>
</evidence>
<dbReference type="GO" id="GO:0009435">
    <property type="term" value="P:NAD+ biosynthetic process"/>
    <property type="evidence" value="ECO:0007669"/>
    <property type="project" value="UniProtKB-UniRule"/>
</dbReference>
<comment type="similarity">
    <text evidence="3 11">Belongs to the NadD family.</text>
</comment>
<dbReference type="SUPFAM" id="SSF52374">
    <property type="entry name" value="Nucleotidylyl transferase"/>
    <property type="match status" value="1"/>
</dbReference>
<dbReference type="NCBIfam" id="TIGR00125">
    <property type="entry name" value="cyt_tran_rel"/>
    <property type="match status" value="1"/>
</dbReference>
<evidence type="ECO:0000256" key="9">
    <source>
        <dbReference type="ARBA" id="ARBA00023027"/>
    </source>
</evidence>
<evidence type="ECO:0000256" key="11">
    <source>
        <dbReference type="HAMAP-Rule" id="MF_00244"/>
    </source>
</evidence>
<evidence type="ECO:0000313" key="13">
    <source>
        <dbReference type="EMBL" id="QEE27043.1"/>
    </source>
</evidence>
<name>A0A5B9E435_9BACT</name>
<dbReference type="InterPro" id="IPR004821">
    <property type="entry name" value="Cyt_trans-like"/>
</dbReference>
<dbReference type="EMBL" id="CP042806">
    <property type="protein sequence ID" value="QEE27043.1"/>
    <property type="molecule type" value="Genomic_DNA"/>
</dbReference>
<dbReference type="GO" id="GO:0005524">
    <property type="term" value="F:ATP binding"/>
    <property type="evidence" value="ECO:0007669"/>
    <property type="project" value="UniProtKB-KW"/>
</dbReference>
<keyword evidence="5 11" id="KW-0808">Transferase</keyword>
<comment type="catalytic activity">
    <reaction evidence="10 11">
        <text>nicotinate beta-D-ribonucleotide + ATP + H(+) = deamido-NAD(+) + diphosphate</text>
        <dbReference type="Rhea" id="RHEA:22860"/>
        <dbReference type="ChEBI" id="CHEBI:15378"/>
        <dbReference type="ChEBI" id="CHEBI:30616"/>
        <dbReference type="ChEBI" id="CHEBI:33019"/>
        <dbReference type="ChEBI" id="CHEBI:57502"/>
        <dbReference type="ChEBI" id="CHEBI:58437"/>
        <dbReference type="EC" id="2.7.7.18"/>
    </reaction>
</comment>
<evidence type="ECO:0000256" key="6">
    <source>
        <dbReference type="ARBA" id="ARBA00022695"/>
    </source>
</evidence>
<dbReference type="OrthoDB" id="5295945at2"/>
<evidence type="ECO:0000256" key="3">
    <source>
        <dbReference type="ARBA" id="ARBA00009014"/>
    </source>
</evidence>
<evidence type="ECO:0000256" key="5">
    <source>
        <dbReference type="ARBA" id="ARBA00022679"/>
    </source>
</evidence>
<sequence>MRSIGIFGGTFDPPHSGHIDVARAAADNFGLSEIWWIPVGRQPLKPTPPQAFYSQRLAMVRMVCEADYRFVASGADAPRGDGQPNFTIDLLQTLRGENPGCSWWNIVGADSFLDLRRWKQPEQLLNFAQWIVVSRPGFDLSRINDLGLTSAQSSRVHLLTDIEEPISATDLRDALKRGEKPGAVPPPVLRYIEEHGLYR</sequence>
<proteinExistence type="inferred from homology"/>
<dbReference type="UniPathway" id="UPA00253">
    <property type="reaction ID" value="UER00332"/>
</dbReference>
<dbReference type="KEGG" id="talb:FTW19_02870"/>
<keyword evidence="4 11" id="KW-0662">Pyridine nucleotide biosynthesis</keyword>
<evidence type="ECO:0000256" key="10">
    <source>
        <dbReference type="ARBA" id="ARBA00048721"/>
    </source>
</evidence>
<dbReference type="Pfam" id="PF01467">
    <property type="entry name" value="CTP_transf_like"/>
    <property type="match status" value="1"/>
</dbReference>
<dbReference type="NCBIfam" id="TIGR00482">
    <property type="entry name" value="nicotinate (nicotinamide) nucleotide adenylyltransferase"/>
    <property type="match status" value="1"/>
</dbReference>
<dbReference type="AlphaFoldDB" id="A0A5B9E435"/>
<keyword evidence="6 11" id="KW-0548">Nucleotidyltransferase</keyword>
<dbReference type="PANTHER" id="PTHR39321:SF3">
    <property type="entry name" value="PHOSPHOPANTETHEINE ADENYLYLTRANSFERASE"/>
    <property type="match status" value="1"/>
</dbReference>
<keyword evidence="9 11" id="KW-0520">NAD</keyword>
<gene>
    <name evidence="11 13" type="primary">nadD</name>
    <name evidence="13" type="ORF">FTW19_02870</name>
</gene>
<feature type="domain" description="Cytidyltransferase-like" evidence="12">
    <location>
        <begin position="6"/>
        <end position="173"/>
    </location>
</feature>
<evidence type="ECO:0000256" key="2">
    <source>
        <dbReference type="ARBA" id="ARBA00005019"/>
    </source>
</evidence>
<dbReference type="RefSeq" id="WP_147646238.1">
    <property type="nucleotide sequence ID" value="NZ_CP042806.1"/>
</dbReference>
<dbReference type="PANTHER" id="PTHR39321">
    <property type="entry name" value="NICOTINATE-NUCLEOTIDE ADENYLYLTRANSFERASE-RELATED"/>
    <property type="match status" value="1"/>
</dbReference>
<evidence type="ECO:0000313" key="14">
    <source>
        <dbReference type="Proteomes" id="UP000321820"/>
    </source>
</evidence>
<keyword evidence="14" id="KW-1185">Reference proteome</keyword>
<dbReference type="InterPro" id="IPR005248">
    <property type="entry name" value="NadD/NMNAT"/>
</dbReference>
<evidence type="ECO:0000256" key="8">
    <source>
        <dbReference type="ARBA" id="ARBA00022840"/>
    </source>
</evidence>
<evidence type="ECO:0000256" key="1">
    <source>
        <dbReference type="ARBA" id="ARBA00002324"/>
    </source>
</evidence>
<protein>
    <recommendedName>
        <fullName evidence="11">Probable nicotinate-nucleotide adenylyltransferase</fullName>
        <ecNumber evidence="11">2.7.7.18</ecNumber>
    </recommendedName>
    <alternativeName>
        <fullName evidence="11">Deamido-NAD(+) diphosphorylase</fullName>
    </alternativeName>
    <alternativeName>
        <fullName evidence="11">Deamido-NAD(+) pyrophosphorylase</fullName>
    </alternativeName>
    <alternativeName>
        <fullName evidence="11">Nicotinate mononucleotide adenylyltransferase</fullName>
        <shortName evidence="11">NaMN adenylyltransferase</shortName>
    </alternativeName>
</protein>
<dbReference type="HAMAP" id="MF_00244">
    <property type="entry name" value="NaMN_adenylyltr"/>
    <property type="match status" value="1"/>
</dbReference>
<organism evidence="13 14">
    <name type="scientific">Terriglobus albidus</name>
    <dbReference type="NCBI Taxonomy" id="1592106"/>
    <lineage>
        <taxon>Bacteria</taxon>
        <taxon>Pseudomonadati</taxon>
        <taxon>Acidobacteriota</taxon>
        <taxon>Terriglobia</taxon>
        <taxon>Terriglobales</taxon>
        <taxon>Acidobacteriaceae</taxon>
        <taxon>Terriglobus</taxon>
    </lineage>
</organism>
<dbReference type="Proteomes" id="UP000321820">
    <property type="component" value="Chromosome"/>
</dbReference>
<keyword evidence="8 11" id="KW-0067">ATP-binding</keyword>
<evidence type="ECO:0000259" key="12">
    <source>
        <dbReference type="Pfam" id="PF01467"/>
    </source>
</evidence>
<dbReference type="InterPro" id="IPR014729">
    <property type="entry name" value="Rossmann-like_a/b/a_fold"/>
</dbReference>
<dbReference type="CDD" id="cd02165">
    <property type="entry name" value="NMNAT"/>
    <property type="match status" value="1"/>
</dbReference>
<dbReference type="GO" id="GO:0004515">
    <property type="term" value="F:nicotinate-nucleotide adenylyltransferase activity"/>
    <property type="evidence" value="ECO:0007669"/>
    <property type="project" value="UniProtKB-UniRule"/>
</dbReference>
<comment type="pathway">
    <text evidence="2 11">Cofactor biosynthesis; NAD(+) biosynthesis; deamido-NAD(+) from nicotinate D-ribonucleotide: step 1/1.</text>
</comment>
<accession>A0A5B9E435</accession>
<reference evidence="13 14" key="1">
    <citation type="submission" date="2019-08" db="EMBL/GenBank/DDBJ databases">
        <title>Complete genome sequence of Terriglobus albidus strain ORNL.</title>
        <authorList>
            <person name="Podar M."/>
        </authorList>
    </citation>
    <scope>NUCLEOTIDE SEQUENCE [LARGE SCALE GENOMIC DNA]</scope>
    <source>
        <strain evidence="13 14">ORNL</strain>
    </source>
</reference>
<dbReference type="Gene3D" id="3.40.50.620">
    <property type="entry name" value="HUPs"/>
    <property type="match status" value="1"/>
</dbReference>